<dbReference type="GO" id="GO:0031462">
    <property type="term" value="C:Cul2-RING ubiquitin ligase complex"/>
    <property type="evidence" value="ECO:0007669"/>
    <property type="project" value="TreeGrafter"/>
</dbReference>
<keyword evidence="3" id="KW-0677">Repeat</keyword>
<evidence type="ECO:0000256" key="5">
    <source>
        <dbReference type="ARBA" id="ARBA00067612"/>
    </source>
</evidence>
<keyword evidence="4" id="KW-0833">Ubl conjugation pathway</keyword>
<dbReference type="GO" id="GO:0048513">
    <property type="term" value="P:animal organ development"/>
    <property type="evidence" value="ECO:0007669"/>
    <property type="project" value="UniProtKB-ARBA"/>
</dbReference>
<sequence>MASKAGDDPDSLMSLCTVFCLKNLRRTMCCSEGEQNRLQLRPDVFLPGEICDRLVNVYMDLVHTDSDFEPQDGFFQLFSDPRSTRLTRLQLREDLVLDRDLEAIRKQDLMELQLSYCSRLTSRGLRTLSSFRHSLRSLSLFGCSRVFFRKSGAPLGAGEDQDEDQEDQEERLQQHTVDLDFSFQGFERLCVLNLAGLPAELDVETLLRPLTSLTSLDLSAVHLPRPVFLTHWKDRLASLVLYNVELTEDLIHTLLQMSRLRHLDISRENQRTSKFKMTRKILSSIVQSLVNLVSLDISGHIMLDNCTVPAFEDAVGRPSIEPCKSSIYPLQELKRPLQFLGLYNTTLCNVTHIPAHKVTGSKNEDQILNAIEAYTEQRPELAHRAINQLFDIARIQHCSQLLRALQLVITALKTHKYDKSIQVTGSAALFYLTNTEYRSEQSVRLRRQVIQVVLNGMEQYQEVTVQRNCCLTLCNFSIPEELEFQYHRVNLLLLKILEPARQDESIQRIAVHLCNALVCQVDNDHKEAVGKMGFVKTMLNLIQKKLQDRMCDQVMEFSWSALWNITDETPDNCQMFLECNGMNLFLECLKEFPDKQELHRNMLGLLGNVAEVKALRPQLLTHQFITVFSELLDSKADGIEVSYNACGVLAHIMFDGSDVWTMEEPSRSHVMDKMWAAIQSWDVSSRRNINCRSFEPILRLLPQSCAPVSQHWATWALYNLVSVYPSKYCPLLIKEGGVILLQKVLELESSHHETKDMARKVMEQCENFQEDPMDTSR</sequence>
<dbReference type="InterPro" id="IPR016024">
    <property type="entry name" value="ARM-type_fold"/>
</dbReference>
<gene>
    <name evidence="10" type="primary">LOC113088322</name>
</gene>
<dbReference type="InterPro" id="IPR051341">
    <property type="entry name" value="Zyg-11_UBL_adapter"/>
</dbReference>
<dbReference type="Pfam" id="PF22964">
    <property type="entry name" value="ZER1-like_2nd"/>
    <property type="match status" value="1"/>
</dbReference>
<dbReference type="Proteomes" id="UP000515129">
    <property type="component" value="Unplaced"/>
</dbReference>
<evidence type="ECO:0000256" key="6">
    <source>
        <dbReference type="ARBA" id="ARBA00081214"/>
    </source>
</evidence>
<accession>A0A6P6NSY4</accession>
<keyword evidence="2" id="KW-0433">Leucine-rich repeat</keyword>
<dbReference type="SMART" id="SM00185">
    <property type="entry name" value="ARM"/>
    <property type="match status" value="4"/>
</dbReference>
<dbReference type="RefSeq" id="XP_026111539.1">
    <property type="nucleotide sequence ID" value="XM_026255754.1"/>
</dbReference>
<name>A0A6P6NSY4_CARAU</name>
<dbReference type="InterPro" id="IPR056845">
    <property type="entry name" value="LRR_Zer-1"/>
</dbReference>
<comment type="similarity">
    <text evidence="1">Belongs to the zyg-11 family.</text>
</comment>
<feature type="domain" description="Protein zer-1 homolog-like C-terminal" evidence="7">
    <location>
        <begin position="412"/>
        <end position="767"/>
    </location>
</feature>
<dbReference type="OrthoDB" id="5783533at2759"/>
<dbReference type="InterPro" id="IPR000225">
    <property type="entry name" value="Armadillo"/>
</dbReference>
<dbReference type="PANTHER" id="PTHR12904">
    <property type="match status" value="1"/>
</dbReference>
<dbReference type="InterPro" id="IPR055142">
    <property type="entry name" value="ZER1-like_C"/>
</dbReference>
<organism evidence="9 10">
    <name type="scientific">Carassius auratus</name>
    <name type="common">Goldfish</name>
    <dbReference type="NCBI Taxonomy" id="7957"/>
    <lineage>
        <taxon>Eukaryota</taxon>
        <taxon>Metazoa</taxon>
        <taxon>Chordata</taxon>
        <taxon>Craniata</taxon>
        <taxon>Vertebrata</taxon>
        <taxon>Euteleostomi</taxon>
        <taxon>Actinopterygii</taxon>
        <taxon>Neopterygii</taxon>
        <taxon>Teleostei</taxon>
        <taxon>Ostariophysi</taxon>
        <taxon>Cypriniformes</taxon>
        <taxon>Cyprinidae</taxon>
        <taxon>Cyprininae</taxon>
        <taxon>Carassius</taxon>
    </lineage>
</organism>
<dbReference type="InterPro" id="IPR032675">
    <property type="entry name" value="LRR_dom_sf"/>
</dbReference>
<dbReference type="Gene3D" id="3.80.10.10">
    <property type="entry name" value="Ribonuclease Inhibitor"/>
    <property type="match status" value="2"/>
</dbReference>
<protein>
    <recommendedName>
        <fullName evidence="5">Protein zer-1 homolog</fullName>
    </recommendedName>
    <alternativeName>
        <fullName evidence="6">Zyg-11 homolog B-like protein</fullName>
    </alternativeName>
</protein>
<dbReference type="AlphaFoldDB" id="A0A6P6NSY4"/>
<feature type="domain" description="Zer-1-like leucine-rich repeats region" evidence="8">
    <location>
        <begin position="205"/>
        <end position="345"/>
    </location>
</feature>
<dbReference type="KEGG" id="caua:113088322"/>
<evidence type="ECO:0000313" key="9">
    <source>
        <dbReference type="Proteomes" id="UP000515129"/>
    </source>
</evidence>
<evidence type="ECO:0000256" key="2">
    <source>
        <dbReference type="ARBA" id="ARBA00022614"/>
    </source>
</evidence>
<evidence type="ECO:0000259" key="7">
    <source>
        <dbReference type="Pfam" id="PF22964"/>
    </source>
</evidence>
<evidence type="ECO:0000256" key="1">
    <source>
        <dbReference type="ARBA" id="ARBA00009420"/>
    </source>
</evidence>
<reference evidence="10" key="1">
    <citation type="submission" date="2025-08" db="UniProtKB">
        <authorList>
            <consortium name="RefSeq"/>
        </authorList>
    </citation>
    <scope>IDENTIFICATION</scope>
    <source>
        <strain evidence="10">Wakin</strain>
        <tissue evidence="10">Muscle</tissue>
    </source>
</reference>
<dbReference type="InterPro" id="IPR011989">
    <property type="entry name" value="ARM-like"/>
</dbReference>
<dbReference type="PANTHER" id="PTHR12904:SF23">
    <property type="entry name" value="PROTEIN ZER-1 HOMOLOG"/>
    <property type="match status" value="1"/>
</dbReference>
<dbReference type="Gene3D" id="1.25.10.10">
    <property type="entry name" value="Leucine-rich Repeat Variant"/>
    <property type="match status" value="1"/>
</dbReference>
<dbReference type="SUPFAM" id="SSF48371">
    <property type="entry name" value="ARM repeat"/>
    <property type="match status" value="1"/>
</dbReference>
<evidence type="ECO:0000256" key="3">
    <source>
        <dbReference type="ARBA" id="ARBA00022737"/>
    </source>
</evidence>
<evidence type="ECO:0000259" key="8">
    <source>
        <dbReference type="Pfam" id="PF25013"/>
    </source>
</evidence>
<dbReference type="FunFam" id="1.25.10.10:FF:000111">
    <property type="entry name" value="Protein zer-1 homolog"/>
    <property type="match status" value="1"/>
</dbReference>
<dbReference type="SUPFAM" id="SSF52047">
    <property type="entry name" value="RNI-like"/>
    <property type="match status" value="1"/>
</dbReference>
<proteinExistence type="inferred from homology"/>
<evidence type="ECO:0000313" key="10">
    <source>
        <dbReference type="RefSeq" id="XP_026111539.1"/>
    </source>
</evidence>
<keyword evidence="9" id="KW-1185">Reference proteome</keyword>
<evidence type="ECO:0000256" key="4">
    <source>
        <dbReference type="ARBA" id="ARBA00022786"/>
    </source>
</evidence>
<dbReference type="Pfam" id="PF25013">
    <property type="entry name" value="LRR_Zer-1"/>
    <property type="match status" value="1"/>
</dbReference>